<sequence length="332" mass="36610">MIVTFVTSHTDSRETVASAVPLGKSNPTQQMVEGGTHCPSCITWHSVGDVHIIGEPPSKHCPRGNSPASHPPAPDYAPEGPRYTILPTITVVSPWDDDDAAHHLLHDQAIGGSNAVNHIIAPTRVLPHLPDASTSSSFQRSLVSDAALNATQRFYDALRAVLHGSGPGTIPALGSHNVLVYSKLMSTSRFVCFITEREEDSLEYQRLLGDTCFETRPPDKRPVPGPREVCAALGVLVVVMVVLFHSHHFRRDCMTERRALRRVARRYHVTRAQDDVEKNDSSEVTDVTLSHSDGIKNFIMLDVECDAVKDIDITVMMHSNIHYFLTWINCDG</sequence>
<feature type="region of interest" description="Disordered" evidence="1">
    <location>
        <begin position="56"/>
        <end position="79"/>
    </location>
</feature>
<dbReference type="EMBL" id="JAHLQT010039184">
    <property type="protein sequence ID" value="KAG7156244.1"/>
    <property type="molecule type" value="Genomic_DNA"/>
</dbReference>
<dbReference type="Proteomes" id="UP000747542">
    <property type="component" value="Unassembled WGS sequence"/>
</dbReference>
<dbReference type="AlphaFoldDB" id="A0A8J5MLW4"/>
<comment type="caution">
    <text evidence="2">The sequence shown here is derived from an EMBL/GenBank/DDBJ whole genome shotgun (WGS) entry which is preliminary data.</text>
</comment>
<evidence type="ECO:0000256" key="1">
    <source>
        <dbReference type="SAM" id="MobiDB-lite"/>
    </source>
</evidence>
<name>A0A8J5MLW4_HOMAM</name>
<proteinExistence type="predicted"/>
<reference evidence="2" key="1">
    <citation type="journal article" date="2021" name="Sci. Adv.">
        <title>The American lobster genome reveals insights on longevity, neural, and immune adaptations.</title>
        <authorList>
            <person name="Polinski J.M."/>
            <person name="Zimin A.V."/>
            <person name="Clark K.F."/>
            <person name="Kohn A.B."/>
            <person name="Sadowski N."/>
            <person name="Timp W."/>
            <person name="Ptitsyn A."/>
            <person name="Khanna P."/>
            <person name="Romanova D.Y."/>
            <person name="Williams P."/>
            <person name="Greenwood S.J."/>
            <person name="Moroz L.L."/>
            <person name="Walt D.R."/>
            <person name="Bodnar A.G."/>
        </authorList>
    </citation>
    <scope>NUCLEOTIDE SEQUENCE</scope>
    <source>
        <strain evidence="2">GMGI-L3</strain>
    </source>
</reference>
<protein>
    <submittedName>
        <fullName evidence="2">Uncharacterized protein</fullName>
    </submittedName>
</protein>
<gene>
    <name evidence="2" type="ORF">Hamer_G005956</name>
</gene>
<keyword evidence="3" id="KW-1185">Reference proteome</keyword>
<evidence type="ECO:0000313" key="3">
    <source>
        <dbReference type="Proteomes" id="UP000747542"/>
    </source>
</evidence>
<organism evidence="2 3">
    <name type="scientific">Homarus americanus</name>
    <name type="common">American lobster</name>
    <dbReference type="NCBI Taxonomy" id="6706"/>
    <lineage>
        <taxon>Eukaryota</taxon>
        <taxon>Metazoa</taxon>
        <taxon>Ecdysozoa</taxon>
        <taxon>Arthropoda</taxon>
        <taxon>Crustacea</taxon>
        <taxon>Multicrustacea</taxon>
        <taxon>Malacostraca</taxon>
        <taxon>Eumalacostraca</taxon>
        <taxon>Eucarida</taxon>
        <taxon>Decapoda</taxon>
        <taxon>Pleocyemata</taxon>
        <taxon>Astacidea</taxon>
        <taxon>Nephropoidea</taxon>
        <taxon>Nephropidae</taxon>
        <taxon>Homarus</taxon>
    </lineage>
</organism>
<evidence type="ECO:0000313" key="2">
    <source>
        <dbReference type="EMBL" id="KAG7156244.1"/>
    </source>
</evidence>
<accession>A0A8J5MLW4</accession>